<protein>
    <submittedName>
        <fullName evidence="1">Uncharacterized protein</fullName>
    </submittedName>
</protein>
<name>X1EFT2_9ZZZZ</name>
<feature type="non-terminal residue" evidence="1">
    <location>
        <position position="104"/>
    </location>
</feature>
<evidence type="ECO:0000313" key="1">
    <source>
        <dbReference type="EMBL" id="GAH07513.1"/>
    </source>
</evidence>
<reference evidence="1" key="1">
    <citation type="journal article" date="2014" name="Front. Microbiol.">
        <title>High frequency of phylogenetically diverse reductive dehalogenase-homologous genes in deep subseafloor sedimentary metagenomes.</title>
        <authorList>
            <person name="Kawai M."/>
            <person name="Futagami T."/>
            <person name="Toyoda A."/>
            <person name="Takaki Y."/>
            <person name="Nishi S."/>
            <person name="Hori S."/>
            <person name="Arai W."/>
            <person name="Tsubouchi T."/>
            <person name="Morono Y."/>
            <person name="Uchiyama I."/>
            <person name="Ito T."/>
            <person name="Fujiyama A."/>
            <person name="Inagaki F."/>
            <person name="Takami H."/>
        </authorList>
    </citation>
    <scope>NUCLEOTIDE SEQUENCE</scope>
    <source>
        <strain evidence="1">Expedition CK06-06</strain>
    </source>
</reference>
<dbReference type="AlphaFoldDB" id="X1EFT2"/>
<proteinExistence type="predicted"/>
<dbReference type="EMBL" id="BART01036098">
    <property type="protein sequence ID" value="GAH07513.1"/>
    <property type="molecule type" value="Genomic_DNA"/>
</dbReference>
<accession>X1EFT2</accession>
<comment type="caution">
    <text evidence="1">The sequence shown here is derived from an EMBL/GenBank/DDBJ whole genome shotgun (WGS) entry which is preliminary data.</text>
</comment>
<organism evidence="1">
    <name type="scientific">marine sediment metagenome</name>
    <dbReference type="NCBI Taxonomy" id="412755"/>
    <lineage>
        <taxon>unclassified sequences</taxon>
        <taxon>metagenomes</taxon>
        <taxon>ecological metagenomes</taxon>
    </lineage>
</organism>
<gene>
    <name evidence="1" type="ORF">S01H4_61016</name>
</gene>
<sequence>MSLDTYANLKLEIIDWSHRGDMDLKIDTFIDLAESEMFANTVEPLQLRDEETLVAFATSITDRFVALPTGYQSMRKVRIQVVNGESTELRFRTPSQLEILSSVG</sequence>